<feature type="non-terminal residue" evidence="3">
    <location>
        <position position="119"/>
    </location>
</feature>
<gene>
    <name evidence="3" type="ORF">KI387_024915</name>
</gene>
<dbReference type="InterPro" id="IPR036869">
    <property type="entry name" value="J_dom_sf"/>
</dbReference>
<dbReference type="GO" id="GO:0005829">
    <property type="term" value="C:cytosol"/>
    <property type="evidence" value="ECO:0007669"/>
    <property type="project" value="TreeGrafter"/>
</dbReference>
<reference evidence="3 4" key="1">
    <citation type="journal article" date="2021" name="Nat. Plants">
        <title>The Taxus genome provides insights into paclitaxel biosynthesis.</title>
        <authorList>
            <person name="Xiong X."/>
            <person name="Gou J."/>
            <person name="Liao Q."/>
            <person name="Li Y."/>
            <person name="Zhou Q."/>
            <person name="Bi G."/>
            <person name="Li C."/>
            <person name="Du R."/>
            <person name="Wang X."/>
            <person name="Sun T."/>
            <person name="Guo L."/>
            <person name="Liang H."/>
            <person name="Lu P."/>
            <person name="Wu Y."/>
            <person name="Zhang Z."/>
            <person name="Ro D.K."/>
            <person name="Shang Y."/>
            <person name="Huang S."/>
            <person name="Yan J."/>
        </authorList>
    </citation>
    <scope>NUCLEOTIDE SEQUENCE [LARGE SCALE GENOMIC DNA]</scope>
    <source>
        <strain evidence="3">Ta-2019</strain>
    </source>
</reference>
<evidence type="ECO:0000313" key="4">
    <source>
        <dbReference type="Proteomes" id="UP000824469"/>
    </source>
</evidence>
<feature type="compositionally biased region" description="Basic and acidic residues" evidence="2">
    <location>
        <begin position="1"/>
        <end position="28"/>
    </location>
</feature>
<dbReference type="Gene3D" id="2.60.260.20">
    <property type="entry name" value="Urease metallochaperone UreE, N-terminal domain"/>
    <property type="match status" value="1"/>
</dbReference>
<accession>A0AA38G6H1</accession>
<proteinExistence type="predicted"/>
<keyword evidence="4" id="KW-1185">Reference proteome</keyword>
<feature type="non-terminal residue" evidence="3">
    <location>
        <position position="1"/>
    </location>
</feature>
<dbReference type="Gene3D" id="1.10.287.110">
    <property type="entry name" value="DnaJ domain"/>
    <property type="match status" value="1"/>
</dbReference>
<dbReference type="EMBL" id="JAHRHJ020000005">
    <property type="protein sequence ID" value="KAH9316288.1"/>
    <property type="molecule type" value="Genomic_DNA"/>
</dbReference>
<dbReference type="OMA" id="NMIPCLE"/>
<dbReference type="InterPro" id="IPR051339">
    <property type="entry name" value="DnaJ_subfamily_B"/>
</dbReference>
<dbReference type="PANTHER" id="PTHR24078:SF553">
    <property type="entry name" value="DNAJ HOMOLOG SUBFAMILY B MEMBER 5"/>
    <property type="match status" value="1"/>
</dbReference>
<dbReference type="AlphaFoldDB" id="A0AA38G6H1"/>
<name>A0AA38G6H1_TAXCH</name>
<keyword evidence="1" id="KW-0143">Chaperone</keyword>
<protein>
    <submittedName>
        <fullName evidence="3">Uncharacterized protein</fullName>
    </submittedName>
</protein>
<feature type="region of interest" description="Disordered" evidence="2">
    <location>
        <begin position="1"/>
        <end position="33"/>
    </location>
</feature>
<dbReference type="Proteomes" id="UP000824469">
    <property type="component" value="Unassembled WGS sequence"/>
</dbReference>
<evidence type="ECO:0000313" key="3">
    <source>
        <dbReference type="EMBL" id="KAH9316288.1"/>
    </source>
</evidence>
<dbReference type="GO" id="GO:0051087">
    <property type="term" value="F:protein-folding chaperone binding"/>
    <property type="evidence" value="ECO:0007669"/>
    <property type="project" value="TreeGrafter"/>
</dbReference>
<dbReference type="GO" id="GO:0051082">
    <property type="term" value="F:unfolded protein binding"/>
    <property type="evidence" value="ECO:0007669"/>
    <property type="project" value="TreeGrafter"/>
</dbReference>
<dbReference type="PANTHER" id="PTHR24078">
    <property type="entry name" value="DNAJ HOMOLOG SUBFAMILY C MEMBER"/>
    <property type="match status" value="1"/>
</dbReference>
<evidence type="ECO:0000256" key="2">
    <source>
        <dbReference type="SAM" id="MobiDB-lite"/>
    </source>
</evidence>
<evidence type="ECO:0000256" key="1">
    <source>
        <dbReference type="ARBA" id="ARBA00023186"/>
    </source>
</evidence>
<dbReference type="SUPFAM" id="SSF46565">
    <property type="entry name" value="Chaperone J-domain"/>
    <property type="match status" value="1"/>
</dbReference>
<organism evidence="3 4">
    <name type="scientific">Taxus chinensis</name>
    <name type="common">Chinese yew</name>
    <name type="synonym">Taxus wallichiana var. chinensis</name>
    <dbReference type="NCBI Taxonomy" id="29808"/>
    <lineage>
        <taxon>Eukaryota</taxon>
        <taxon>Viridiplantae</taxon>
        <taxon>Streptophyta</taxon>
        <taxon>Embryophyta</taxon>
        <taxon>Tracheophyta</taxon>
        <taxon>Spermatophyta</taxon>
        <taxon>Pinopsida</taxon>
        <taxon>Pinidae</taxon>
        <taxon>Conifers II</taxon>
        <taxon>Cupressales</taxon>
        <taxon>Taxaceae</taxon>
        <taxon>Taxus</taxon>
    </lineage>
</organism>
<comment type="caution">
    <text evidence="3">The sequence shown here is derived from an EMBL/GenBank/DDBJ whole genome shotgun (WGS) entry which is preliminary data.</text>
</comment>
<sequence>VLSDPQKRAIYDRYGEEGLKEDGGEGKARGGSPNIFRSYSRGADNPFAEFFGDTAHSYSIENNPRSGEDLFRVHFSDLGLSRPRKGEPVENKLPCTLEQLYNGSTRKMKISRNILHISG</sequence>